<feature type="compositionally biased region" description="Basic and acidic residues" evidence="1">
    <location>
        <begin position="748"/>
        <end position="757"/>
    </location>
</feature>
<dbReference type="Proteomes" id="UP000235392">
    <property type="component" value="Unassembled WGS sequence"/>
</dbReference>
<keyword evidence="2" id="KW-0812">Transmembrane</keyword>
<dbReference type="PANTHER" id="PTHR33096:SF1">
    <property type="entry name" value="CXC1-LIKE CYSTEINE CLUSTER ASSOCIATED WITH KDZ TRANSPOSASES DOMAIN-CONTAINING PROTEIN"/>
    <property type="match status" value="1"/>
</dbReference>
<keyword evidence="2" id="KW-0472">Membrane</keyword>
<feature type="region of interest" description="Disordered" evidence="1">
    <location>
        <begin position="616"/>
        <end position="657"/>
    </location>
</feature>
<reference evidence="4 5" key="1">
    <citation type="submission" date="2017-11" db="EMBL/GenBank/DDBJ databases">
        <title>De novo assembly and phasing of dikaryotic genomes from two isolates of Puccinia coronata f. sp. avenae, the causal agent of oat crown rust.</title>
        <authorList>
            <person name="Miller M.E."/>
            <person name="Zhang Y."/>
            <person name="Omidvar V."/>
            <person name="Sperschneider J."/>
            <person name="Schwessinger B."/>
            <person name="Raley C."/>
            <person name="Palmer J.M."/>
            <person name="Garnica D."/>
            <person name="Upadhyaya N."/>
            <person name="Rathjen J."/>
            <person name="Taylor J.M."/>
            <person name="Park R.F."/>
            <person name="Dodds P.N."/>
            <person name="Hirsch C.D."/>
            <person name="Kianian S.F."/>
            <person name="Figueroa M."/>
        </authorList>
    </citation>
    <scope>NUCLEOTIDE SEQUENCE [LARGE SCALE GENOMIC DNA]</scope>
    <source>
        <strain evidence="4">12SD80</strain>
    </source>
</reference>
<feature type="domain" description="CxC1-like cysteine cluster associated with KDZ transposases" evidence="3">
    <location>
        <begin position="229"/>
        <end position="334"/>
    </location>
</feature>
<dbReference type="PANTHER" id="PTHR33096">
    <property type="entry name" value="CXC2 DOMAIN-CONTAINING PROTEIN"/>
    <property type="match status" value="1"/>
</dbReference>
<feature type="region of interest" description="Disordered" evidence="1">
    <location>
        <begin position="702"/>
        <end position="721"/>
    </location>
</feature>
<gene>
    <name evidence="4" type="ORF">PCASD_17907</name>
</gene>
<dbReference type="EMBL" id="PGCI01000201">
    <property type="protein sequence ID" value="PLW34264.1"/>
    <property type="molecule type" value="Genomic_DNA"/>
</dbReference>
<sequence>MISSSNLFNSNNLSYHSYLIQPVSKKTCSPTIGFIALYDYISSTNTPPIVFPAPSISNHTSREYVLPSHPNSMARIPKGNPFSHKTSCAKKQQLQNASRHQKERAVLDSLMRGDHQAPPVPSRSQTELPQTTDDAWEDNQDFNQPFYSVGPHNTSQPTDLLSSWSSIPWHVEAPRPNLPSQTPLLDPGISQMIRAHDCNTVHNTQADNWKKAMSKLLMAYLWLKEKTNNWKNSSMFIDYTSRFCKCAPTAPRSTSWVDVVDVNGQQRLKYNFCSCLPRSVQVLTTGFLASCPISPSTAFSMRLLAYHNYAWHNSNVRTFPFVLTQQLFSEEQSETLRNKRKTAGRDLTNFFSSTIWVYRNLLNKTHELVQLTLRLTNNQKLASETCPACFGPSKQTGLHQLASVDNQLIISMDGNFQHRHQKAAGRNEVPLVTPSIFVNPSELEALKEYIQVQESIHKISKKKPEIPLPQTRPLVERLLTKKGFSGVLVLVRCPVESNTFKPAQSILNTYRKLETSFAHTPSRASLADIMIQFSRAFLDIRSNSALFYPLNRVLFSRMETVLKILIGLCCLLLVILVFLATFFLKYKPSPRSRSRMPTETNGSSTRSRMAARWAHMERGSASTRNEPSYADAVPGDDELVDDAGRHRTSDEVDPADFGALRPFHMTEDPHKSPGTFGASLVGTGPNGTRSFLKGWFGLDEPTSAGYNTRPDQREKSLNGDVLPMRATNGENTDELHPHIPVVPHHRIPTSEDHDWETHSQGSNV</sequence>
<evidence type="ECO:0000259" key="3">
    <source>
        <dbReference type="Pfam" id="PF18802"/>
    </source>
</evidence>
<dbReference type="Pfam" id="PF18802">
    <property type="entry name" value="CxC1"/>
    <property type="match status" value="1"/>
</dbReference>
<comment type="caution">
    <text evidence="4">The sequence shown here is derived from an EMBL/GenBank/DDBJ whole genome shotgun (WGS) entry which is preliminary data.</text>
</comment>
<feature type="transmembrane region" description="Helical" evidence="2">
    <location>
        <begin position="564"/>
        <end position="586"/>
    </location>
</feature>
<evidence type="ECO:0000313" key="5">
    <source>
        <dbReference type="Proteomes" id="UP000235392"/>
    </source>
</evidence>
<accession>A0A2N5U948</accession>
<dbReference type="InterPro" id="IPR041320">
    <property type="entry name" value="CxC1"/>
</dbReference>
<feature type="region of interest" description="Disordered" evidence="1">
    <location>
        <begin position="727"/>
        <end position="764"/>
    </location>
</feature>
<organism evidence="4 5">
    <name type="scientific">Puccinia coronata f. sp. avenae</name>
    <dbReference type="NCBI Taxonomy" id="200324"/>
    <lineage>
        <taxon>Eukaryota</taxon>
        <taxon>Fungi</taxon>
        <taxon>Dikarya</taxon>
        <taxon>Basidiomycota</taxon>
        <taxon>Pucciniomycotina</taxon>
        <taxon>Pucciniomycetes</taxon>
        <taxon>Pucciniales</taxon>
        <taxon>Pucciniaceae</taxon>
        <taxon>Puccinia</taxon>
    </lineage>
</organism>
<feature type="compositionally biased region" description="Polar residues" evidence="1">
    <location>
        <begin position="83"/>
        <end position="98"/>
    </location>
</feature>
<feature type="region of interest" description="Disordered" evidence="1">
    <location>
        <begin position="79"/>
        <end position="103"/>
    </location>
</feature>
<protein>
    <recommendedName>
        <fullName evidence="3">CxC1-like cysteine cluster associated with KDZ transposases domain-containing protein</fullName>
    </recommendedName>
</protein>
<evidence type="ECO:0000313" key="4">
    <source>
        <dbReference type="EMBL" id="PLW34264.1"/>
    </source>
</evidence>
<dbReference type="AlphaFoldDB" id="A0A2N5U948"/>
<name>A0A2N5U948_9BASI</name>
<evidence type="ECO:0000256" key="1">
    <source>
        <dbReference type="SAM" id="MobiDB-lite"/>
    </source>
</evidence>
<proteinExistence type="predicted"/>
<evidence type="ECO:0000256" key="2">
    <source>
        <dbReference type="SAM" id="Phobius"/>
    </source>
</evidence>
<keyword evidence="2" id="KW-1133">Transmembrane helix</keyword>